<dbReference type="AlphaFoldDB" id="A0AAD9Z5R4"/>
<feature type="region of interest" description="Disordered" evidence="1">
    <location>
        <begin position="90"/>
        <end position="118"/>
    </location>
</feature>
<protein>
    <submittedName>
        <fullName evidence="2">Uncharacterized protein</fullName>
    </submittedName>
</protein>
<organism evidence="2 3">
    <name type="scientific">Lepraria neglecta</name>
    <dbReference type="NCBI Taxonomy" id="209136"/>
    <lineage>
        <taxon>Eukaryota</taxon>
        <taxon>Fungi</taxon>
        <taxon>Dikarya</taxon>
        <taxon>Ascomycota</taxon>
        <taxon>Pezizomycotina</taxon>
        <taxon>Lecanoromycetes</taxon>
        <taxon>OSLEUM clade</taxon>
        <taxon>Lecanoromycetidae</taxon>
        <taxon>Lecanorales</taxon>
        <taxon>Lecanorineae</taxon>
        <taxon>Stereocaulaceae</taxon>
        <taxon>Lepraria</taxon>
    </lineage>
</organism>
<evidence type="ECO:0000256" key="1">
    <source>
        <dbReference type="SAM" id="MobiDB-lite"/>
    </source>
</evidence>
<accession>A0AAD9Z5R4</accession>
<gene>
    <name evidence="2" type="ORF">OEA41_009373</name>
</gene>
<evidence type="ECO:0000313" key="3">
    <source>
        <dbReference type="Proteomes" id="UP001276659"/>
    </source>
</evidence>
<name>A0AAD9Z5R4_9LECA</name>
<evidence type="ECO:0000313" key="2">
    <source>
        <dbReference type="EMBL" id="KAK3169988.1"/>
    </source>
</evidence>
<keyword evidence="3" id="KW-1185">Reference proteome</keyword>
<comment type="caution">
    <text evidence="2">The sequence shown here is derived from an EMBL/GenBank/DDBJ whole genome shotgun (WGS) entry which is preliminary data.</text>
</comment>
<reference evidence="2" key="1">
    <citation type="submission" date="2022-11" db="EMBL/GenBank/DDBJ databases">
        <title>Chromosomal genome sequence assembly and mating type (MAT) locus characterization of the leprose asexual lichenized fungus Lepraria neglecta (Nyl.) Erichsen.</title>
        <authorList>
            <person name="Allen J.L."/>
            <person name="Pfeffer B."/>
        </authorList>
    </citation>
    <scope>NUCLEOTIDE SEQUENCE</scope>
    <source>
        <strain evidence="2">Allen 5258</strain>
    </source>
</reference>
<dbReference type="EMBL" id="JASNWA010000009">
    <property type="protein sequence ID" value="KAK3169988.1"/>
    <property type="molecule type" value="Genomic_DNA"/>
</dbReference>
<feature type="compositionally biased region" description="Basic and acidic residues" evidence="1">
    <location>
        <begin position="90"/>
        <end position="109"/>
    </location>
</feature>
<proteinExistence type="predicted"/>
<dbReference type="Proteomes" id="UP001276659">
    <property type="component" value="Unassembled WGS sequence"/>
</dbReference>
<sequence>MRNAEGVRTERGGWMEGKGGEVGWQEKCFVVQWYDETMITILLIHYSTISGLAGGHSKTEAQKPQDGIVAIFPRLVTAMEGRKVSKKSRCGIERKRVKAGRSETSKEDGLDGDQMFGE</sequence>